<feature type="region of interest" description="Disordered" evidence="2">
    <location>
        <begin position="41"/>
        <end position="125"/>
    </location>
</feature>
<feature type="coiled-coil region" evidence="1">
    <location>
        <begin position="370"/>
        <end position="411"/>
    </location>
</feature>
<feature type="compositionally biased region" description="Basic and acidic residues" evidence="2">
    <location>
        <begin position="149"/>
        <end position="159"/>
    </location>
</feature>
<feature type="compositionally biased region" description="Basic and acidic residues" evidence="2">
    <location>
        <begin position="79"/>
        <end position="95"/>
    </location>
</feature>
<dbReference type="EMBL" id="JTDY01002200">
    <property type="protein sequence ID" value="KOB71889.1"/>
    <property type="molecule type" value="Genomic_DNA"/>
</dbReference>
<dbReference type="AlphaFoldDB" id="A0A0L7L960"/>
<keyword evidence="1" id="KW-0175">Coiled coil</keyword>
<feature type="region of interest" description="Disordered" evidence="2">
    <location>
        <begin position="318"/>
        <end position="338"/>
    </location>
</feature>
<dbReference type="Proteomes" id="UP000037510">
    <property type="component" value="Unassembled WGS sequence"/>
</dbReference>
<gene>
    <name evidence="3" type="ORF">OBRU01_11371</name>
</gene>
<reference evidence="3 4" key="1">
    <citation type="journal article" date="2015" name="Genome Biol. Evol.">
        <title>The genome of winter moth (Operophtera brumata) provides a genomic perspective on sexual dimorphism and phenology.</title>
        <authorList>
            <person name="Derks M.F."/>
            <person name="Smit S."/>
            <person name="Salis L."/>
            <person name="Schijlen E."/>
            <person name="Bossers A."/>
            <person name="Mateman C."/>
            <person name="Pijl A.S."/>
            <person name="de Ridder D."/>
            <person name="Groenen M.A."/>
            <person name="Visser M.E."/>
            <person name="Megens H.J."/>
        </authorList>
    </citation>
    <scope>NUCLEOTIDE SEQUENCE [LARGE SCALE GENOMIC DNA]</scope>
    <source>
        <strain evidence="3">WM2013NL</strain>
        <tissue evidence="3">Head and thorax</tissue>
    </source>
</reference>
<comment type="caution">
    <text evidence="3">The sequence shown here is derived from an EMBL/GenBank/DDBJ whole genome shotgun (WGS) entry which is preliminary data.</text>
</comment>
<feature type="compositionally biased region" description="Basic and acidic residues" evidence="2">
    <location>
        <begin position="188"/>
        <end position="203"/>
    </location>
</feature>
<evidence type="ECO:0000313" key="3">
    <source>
        <dbReference type="EMBL" id="KOB71889.1"/>
    </source>
</evidence>
<name>A0A0L7L960_OPEBR</name>
<evidence type="ECO:0000313" key="4">
    <source>
        <dbReference type="Proteomes" id="UP000037510"/>
    </source>
</evidence>
<feature type="compositionally biased region" description="Polar residues" evidence="2">
    <location>
        <begin position="96"/>
        <end position="123"/>
    </location>
</feature>
<organism evidence="3 4">
    <name type="scientific">Operophtera brumata</name>
    <name type="common">Winter moth</name>
    <name type="synonym">Phalaena brumata</name>
    <dbReference type="NCBI Taxonomy" id="104452"/>
    <lineage>
        <taxon>Eukaryota</taxon>
        <taxon>Metazoa</taxon>
        <taxon>Ecdysozoa</taxon>
        <taxon>Arthropoda</taxon>
        <taxon>Hexapoda</taxon>
        <taxon>Insecta</taxon>
        <taxon>Pterygota</taxon>
        <taxon>Neoptera</taxon>
        <taxon>Endopterygota</taxon>
        <taxon>Lepidoptera</taxon>
        <taxon>Glossata</taxon>
        <taxon>Ditrysia</taxon>
        <taxon>Geometroidea</taxon>
        <taxon>Geometridae</taxon>
        <taxon>Larentiinae</taxon>
        <taxon>Operophtera</taxon>
    </lineage>
</organism>
<accession>A0A0L7L960</accession>
<evidence type="ECO:0000256" key="1">
    <source>
        <dbReference type="SAM" id="Coils"/>
    </source>
</evidence>
<protein>
    <submittedName>
        <fullName evidence="3">Uncharacterized protein</fullName>
    </submittedName>
</protein>
<evidence type="ECO:0000256" key="2">
    <source>
        <dbReference type="SAM" id="MobiDB-lite"/>
    </source>
</evidence>
<feature type="compositionally biased region" description="Polar residues" evidence="2">
    <location>
        <begin position="160"/>
        <end position="171"/>
    </location>
</feature>
<feature type="region of interest" description="Disordered" evidence="2">
    <location>
        <begin position="143"/>
        <end position="215"/>
    </location>
</feature>
<feature type="coiled-coil region" evidence="1">
    <location>
        <begin position="520"/>
        <end position="568"/>
    </location>
</feature>
<feature type="non-terminal residue" evidence="3">
    <location>
        <position position="570"/>
    </location>
</feature>
<proteinExistence type="predicted"/>
<keyword evidence="4" id="KW-1185">Reference proteome</keyword>
<sequence length="570" mass="64104">MDDPYNYSLQTAEAKNILPDVVHSQQIPGVGAVVIDETVSAADTSERETVGQDVDESQTESISEHIPSNAEYSTDSENEDKSKELRVEVEQEKASKTSPAMPSHSPASENASTHDPSKLSTSWPLDINESDIHHISEESPVNLALSSDLSKEVTQDHSQIESPKLSENYSLHESPKSDNYLDSLNEEQSQKSDLFRESPKLSDEQSPAKSSDSEEMIKLDIRGRAAPRFSFPTAKIIFGPPPEGSTIIDPAIKPIPVFSNLLSPFLVGGSTQVEEVFDEEPLKDISVEMTVDLSPKESLSDKIEQSDLLIEEISIEEEIQEDRDDSLPPKSMPETTSFSTMTTDYKTICEEYHSKLVHLEEAITQRDDLIEELTISLQRSVCERDDLQHENQHLTNEVQNLQHTIGEFSDDTIKAQLSDFMKYQTLLKDDSTKFYSALMSGGSSLRSSNSEKDNEREEITVNYSKSDLKSSDTSDDIQTGFETKILSVINKFDEFIEENLRNKLRESLIQVLCDEIGKMRVDFDTEMKELETQLQQDKQTYSIETRRLRELLASVRAGSADIDELRQELA</sequence>